<feature type="signal peptide" evidence="1">
    <location>
        <begin position="1"/>
        <end position="19"/>
    </location>
</feature>
<gene>
    <name evidence="2" type="ORF">JX265_010701</name>
</gene>
<comment type="caution">
    <text evidence="2">The sequence shown here is derived from an EMBL/GenBank/DDBJ whole genome shotgun (WGS) entry which is preliminary data.</text>
</comment>
<dbReference type="AlphaFoldDB" id="A0A9P9WDL2"/>
<organism evidence="2 3">
    <name type="scientific">Neoarthrinium moseri</name>
    <dbReference type="NCBI Taxonomy" id="1658444"/>
    <lineage>
        <taxon>Eukaryota</taxon>
        <taxon>Fungi</taxon>
        <taxon>Dikarya</taxon>
        <taxon>Ascomycota</taxon>
        <taxon>Pezizomycotina</taxon>
        <taxon>Sordariomycetes</taxon>
        <taxon>Xylariomycetidae</taxon>
        <taxon>Amphisphaeriales</taxon>
        <taxon>Apiosporaceae</taxon>
        <taxon>Neoarthrinium</taxon>
    </lineage>
</organism>
<accession>A0A9P9WDL2</accession>
<proteinExistence type="predicted"/>
<protein>
    <submittedName>
        <fullName evidence="2">Uncharacterized protein</fullName>
    </submittedName>
</protein>
<reference evidence="2" key="1">
    <citation type="submission" date="2021-03" db="EMBL/GenBank/DDBJ databases">
        <title>Revisited historic fungal species revealed as producer of novel bioactive compounds through whole genome sequencing and comparative genomics.</title>
        <authorList>
            <person name="Vignolle G.A."/>
            <person name="Hochenegger N."/>
            <person name="Mach R.L."/>
            <person name="Mach-Aigner A.R."/>
            <person name="Javad Rahimi M."/>
            <person name="Salim K.A."/>
            <person name="Chan C.M."/>
            <person name="Lim L.B.L."/>
            <person name="Cai F."/>
            <person name="Druzhinina I.S."/>
            <person name="U'Ren J.M."/>
            <person name="Derntl C."/>
        </authorList>
    </citation>
    <scope>NUCLEOTIDE SEQUENCE</scope>
    <source>
        <strain evidence="2">TUCIM 5799</strain>
    </source>
</reference>
<keyword evidence="1" id="KW-0732">Signal</keyword>
<sequence>MKLVILSLLVTSLVAPAIAHNFWMVLYHGSFSELGFKFISEAPQCTAELHDAKLYADRSDVSGDKWGVRYELYGGITDIVEWNTNDENLGHHTMYRDRDYGIYDTNDNRKGRCIPDSTRDFDCLFQFTRVSGFSILNCTSDSIHV</sequence>
<evidence type="ECO:0000313" key="3">
    <source>
        <dbReference type="Proteomes" id="UP000829685"/>
    </source>
</evidence>
<feature type="chain" id="PRO_5040406442" evidence="1">
    <location>
        <begin position="20"/>
        <end position="145"/>
    </location>
</feature>
<keyword evidence="3" id="KW-1185">Reference proteome</keyword>
<evidence type="ECO:0000313" key="2">
    <source>
        <dbReference type="EMBL" id="KAI1858608.1"/>
    </source>
</evidence>
<evidence type="ECO:0000256" key="1">
    <source>
        <dbReference type="SAM" id="SignalP"/>
    </source>
</evidence>
<name>A0A9P9WDL2_9PEZI</name>
<dbReference type="EMBL" id="JAFIMR010000036">
    <property type="protein sequence ID" value="KAI1858608.1"/>
    <property type="molecule type" value="Genomic_DNA"/>
</dbReference>
<dbReference type="Proteomes" id="UP000829685">
    <property type="component" value="Unassembled WGS sequence"/>
</dbReference>